<dbReference type="InterPro" id="IPR050596">
    <property type="entry name" value="AspAT/PAT-like"/>
</dbReference>
<dbReference type="OrthoDB" id="9804407at2"/>
<dbReference type="InterPro" id="IPR004838">
    <property type="entry name" value="NHTrfase_class1_PyrdxlP-BS"/>
</dbReference>
<comment type="catalytic activity">
    <reaction evidence="6">
        <text>L-aspartate + 2-oxoglutarate = oxaloacetate + L-glutamate</text>
        <dbReference type="Rhea" id="RHEA:21824"/>
        <dbReference type="ChEBI" id="CHEBI:16452"/>
        <dbReference type="ChEBI" id="CHEBI:16810"/>
        <dbReference type="ChEBI" id="CHEBI:29985"/>
        <dbReference type="ChEBI" id="CHEBI:29991"/>
        <dbReference type="EC" id="2.6.1.1"/>
    </reaction>
</comment>
<comment type="caution">
    <text evidence="9">The sequence shown here is derived from an EMBL/GenBank/DDBJ whole genome shotgun (WGS) entry which is preliminary data.</text>
</comment>
<dbReference type="GO" id="GO:0006520">
    <property type="term" value="P:amino acid metabolic process"/>
    <property type="evidence" value="ECO:0007669"/>
    <property type="project" value="InterPro"/>
</dbReference>
<dbReference type="Pfam" id="PF00155">
    <property type="entry name" value="Aminotran_1_2"/>
    <property type="match status" value="1"/>
</dbReference>
<dbReference type="EMBL" id="NISK01000002">
    <property type="protein sequence ID" value="OWQ97687.1"/>
    <property type="molecule type" value="Genomic_DNA"/>
</dbReference>
<comment type="cofactor">
    <cofactor evidence="1 7">
        <name>pyridoxal 5'-phosphate</name>
        <dbReference type="ChEBI" id="CHEBI:597326"/>
    </cofactor>
</comment>
<name>A0A246JX73_9SPHN</name>
<evidence type="ECO:0000256" key="6">
    <source>
        <dbReference type="ARBA" id="ARBA00049185"/>
    </source>
</evidence>
<keyword evidence="3 7" id="KW-0032">Aminotransferase</keyword>
<dbReference type="SUPFAM" id="SSF53383">
    <property type="entry name" value="PLP-dependent transferases"/>
    <property type="match status" value="1"/>
</dbReference>
<protein>
    <recommendedName>
        <fullName evidence="7">Aminotransferase</fullName>
        <ecNumber evidence="7">2.6.1.-</ecNumber>
    </recommendedName>
</protein>
<dbReference type="GO" id="GO:0030170">
    <property type="term" value="F:pyridoxal phosphate binding"/>
    <property type="evidence" value="ECO:0007669"/>
    <property type="project" value="InterPro"/>
</dbReference>
<dbReference type="Gene3D" id="3.40.640.10">
    <property type="entry name" value="Type I PLP-dependent aspartate aminotransferase-like (Major domain)"/>
    <property type="match status" value="1"/>
</dbReference>
<keyword evidence="10" id="KW-1185">Reference proteome</keyword>
<evidence type="ECO:0000256" key="4">
    <source>
        <dbReference type="ARBA" id="ARBA00022679"/>
    </source>
</evidence>
<sequence length="401" mass="43160">MAVPVQIDPFHAISISRLAHRLRAEGGSVIHMEFGQPSTGAPAAAIDAAHRILDADGMGYWESPGLKARIAAHYDEAYGVAVDPERVILTCGASPAFVLALSCLFAPGARVALARPGYVAYRNTLKALHLVPLEFACGEAERFQITSAAVERLDPAPDGLIIASPANPTGTIIPPEELRALAEVCKRRGIALVSDEIYHGLSYTRPAETMLQHAPGALVVNSFSKYFSMAGWRLGWLIVPETLIDAARARMGNLFLTPPSLAQHAGLIAFDCREELEGHLKTYARNRELLLKALPQMGLRRIAPPDGAFYIYADVGHLTNDSLAFCEALLRDTGVAVAPGLDFDPVDGNGFIRFSFAVSTGLVEEAIRRMEPWFAARTLVAAGAPVRGQRTSTISSRPSVE</sequence>
<keyword evidence="4 7" id="KW-0808">Transferase</keyword>
<dbReference type="Proteomes" id="UP000197361">
    <property type="component" value="Unassembled WGS sequence"/>
</dbReference>
<accession>A0A246JX73</accession>
<evidence type="ECO:0000256" key="3">
    <source>
        <dbReference type="ARBA" id="ARBA00022576"/>
    </source>
</evidence>
<dbReference type="InterPro" id="IPR004839">
    <property type="entry name" value="Aminotransferase_I/II_large"/>
</dbReference>
<reference evidence="9 10" key="1">
    <citation type="journal article" date="2010" name="Int. J. Syst. Evol. Microbiol.">
        <title>Sphingopyxis bauzanensis sp. nov., a psychrophilic bacterium isolated from soil.</title>
        <authorList>
            <person name="Zhang D.C."/>
            <person name="Liu H.C."/>
            <person name="Xin Y.H."/>
            <person name="Zhou Y.G."/>
            <person name="Schinner F."/>
            <person name="Margesin R."/>
        </authorList>
    </citation>
    <scope>NUCLEOTIDE SEQUENCE [LARGE SCALE GENOMIC DNA]</scope>
    <source>
        <strain evidence="9 10">DSM 22271</strain>
    </source>
</reference>
<dbReference type="AlphaFoldDB" id="A0A246JX73"/>
<evidence type="ECO:0000256" key="2">
    <source>
        <dbReference type="ARBA" id="ARBA00007441"/>
    </source>
</evidence>
<evidence type="ECO:0000256" key="7">
    <source>
        <dbReference type="RuleBase" id="RU000481"/>
    </source>
</evidence>
<dbReference type="InterPro" id="IPR015421">
    <property type="entry name" value="PyrdxlP-dep_Trfase_major"/>
</dbReference>
<evidence type="ECO:0000259" key="8">
    <source>
        <dbReference type="Pfam" id="PF00155"/>
    </source>
</evidence>
<dbReference type="CDD" id="cd00609">
    <property type="entry name" value="AAT_like"/>
    <property type="match status" value="1"/>
</dbReference>
<dbReference type="PANTHER" id="PTHR46383:SF2">
    <property type="entry name" value="AMINOTRANSFERASE"/>
    <property type="match status" value="1"/>
</dbReference>
<evidence type="ECO:0000256" key="1">
    <source>
        <dbReference type="ARBA" id="ARBA00001933"/>
    </source>
</evidence>
<feature type="domain" description="Aminotransferase class I/classII large" evidence="8">
    <location>
        <begin position="34"/>
        <end position="369"/>
    </location>
</feature>
<keyword evidence="5" id="KW-0663">Pyridoxal phosphate</keyword>
<dbReference type="EC" id="2.6.1.-" evidence="7"/>
<dbReference type="PROSITE" id="PS00105">
    <property type="entry name" value="AA_TRANSFER_CLASS_1"/>
    <property type="match status" value="1"/>
</dbReference>
<evidence type="ECO:0000313" key="10">
    <source>
        <dbReference type="Proteomes" id="UP000197361"/>
    </source>
</evidence>
<dbReference type="InterPro" id="IPR015424">
    <property type="entry name" value="PyrdxlP-dep_Trfase"/>
</dbReference>
<evidence type="ECO:0000313" key="9">
    <source>
        <dbReference type="EMBL" id="OWQ97687.1"/>
    </source>
</evidence>
<organism evidence="9 10">
    <name type="scientific">Sphingopyxis bauzanensis</name>
    <dbReference type="NCBI Taxonomy" id="651663"/>
    <lineage>
        <taxon>Bacteria</taxon>
        <taxon>Pseudomonadati</taxon>
        <taxon>Pseudomonadota</taxon>
        <taxon>Alphaproteobacteria</taxon>
        <taxon>Sphingomonadales</taxon>
        <taxon>Sphingomonadaceae</taxon>
        <taxon>Sphingopyxis</taxon>
    </lineage>
</organism>
<evidence type="ECO:0000256" key="5">
    <source>
        <dbReference type="ARBA" id="ARBA00022898"/>
    </source>
</evidence>
<dbReference type="PANTHER" id="PTHR46383">
    <property type="entry name" value="ASPARTATE AMINOTRANSFERASE"/>
    <property type="match status" value="1"/>
</dbReference>
<dbReference type="GO" id="GO:0004069">
    <property type="term" value="F:L-aspartate:2-oxoglutarate aminotransferase activity"/>
    <property type="evidence" value="ECO:0007669"/>
    <property type="project" value="UniProtKB-EC"/>
</dbReference>
<gene>
    <name evidence="9" type="ORF">CDQ92_10510</name>
</gene>
<proteinExistence type="inferred from homology"/>
<comment type="similarity">
    <text evidence="2 7">Belongs to the class-I pyridoxal-phosphate-dependent aminotransferase family.</text>
</comment>